<dbReference type="AlphaFoldDB" id="A0A062XQI2"/>
<dbReference type="SUPFAM" id="SSF52540">
    <property type="entry name" value="P-loop containing nucleoside triphosphate hydrolases"/>
    <property type="match status" value="1"/>
</dbReference>
<feature type="domain" description="AAA" evidence="1">
    <location>
        <begin position="26"/>
        <end position="143"/>
    </location>
</feature>
<evidence type="ECO:0000313" key="4">
    <source>
        <dbReference type="Proteomes" id="UP000027284"/>
    </source>
</evidence>
<evidence type="ECO:0000313" key="3">
    <source>
        <dbReference type="EMBL" id="KDA54867.1"/>
    </source>
</evidence>
<dbReference type="Proteomes" id="UP000027284">
    <property type="component" value="Unassembled WGS sequence"/>
</dbReference>
<dbReference type="STRING" id="1312852.EG19_03440"/>
<dbReference type="EMBL" id="JMFG01000002">
    <property type="protein sequence ID" value="KDA54867.1"/>
    <property type="molecule type" value="Genomic_DNA"/>
</dbReference>
<comment type="caution">
    <text evidence="3">The sequence shown here is derived from an EMBL/GenBank/DDBJ whole genome shotgun (WGS) entry which is preliminary data.</text>
</comment>
<proteinExistence type="predicted"/>
<evidence type="ECO:0000259" key="2">
    <source>
        <dbReference type="Pfam" id="PF13635"/>
    </source>
</evidence>
<dbReference type="RefSeq" id="WP_038046204.1">
    <property type="nucleotide sequence ID" value="NZ_JMFG01000002.1"/>
</dbReference>
<dbReference type="PANTHER" id="PTHR43566">
    <property type="entry name" value="CONSERVED PROTEIN"/>
    <property type="match status" value="1"/>
</dbReference>
<feature type="domain" description="DUF4143" evidence="2">
    <location>
        <begin position="212"/>
        <end position="363"/>
    </location>
</feature>
<dbReference type="InterPro" id="IPR027417">
    <property type="entry name" value="P-loop_NTPase"/>
</dbReference>
<organism evidence="3 4">
    <name type="scientific">Thermoanaerobaculum aquaticum</name>
    <dbReference type="NCBI Taxonomy" id="1312852"/>
    <lineage>
        <taxon>Bacteria</taxon>
        <taxon>Pseudomonadati</taxon>
        <taxon>Acidobacteriota</taxon>
        <taxon>Thermoanaerobaculia</taxon>
        <taxon>Thermoanaerobaculales</taxon>
        <taxon>Thermoanaerobaculaceae</taxon>
        <taxon>Thermoanaerobaculum</taxon>
    </lineage>
</organism>
<dbReference type="Pfam" id="PF13173">
    <property type="entry name" value="AAA_14"/>
    <property type="match status" value="1"/>
</dbReference>
<dbReference type="PANTHER" id="PTHR43566:SF2">
    <property type="entry name" value="DUF4143 DOMAIN-CONTAINING PROTEIN"/>
    <property type="match status" value="1"/>
</dbReference>
<sequence>MEYAVHPSWLPRATASLVQQALTTMPVVVITGARQTGKTTLVRSDPTLAQLPYLTLDDLSTRLQAQADPEVLVERAPRMVLDEVQRAPGLLLALKRAVDRSPRQQGRFVLTGSANLLMLRRIADTLAGRAFYVTLWPLTQAELAGRGRTGLWSELLRVTPNRWEEVLTQSPGKWKDFRVAVRLGGFPIPAYHLQEETQQALWFAGYIQTYLERDLPDLRAVENLADFQRLMQACAWRLGGLLNQTELGRDCGLSQPQVHRFLNVLEASYLCVRLPAYAVNRTKRLIKAPKLYWGDTGLALHLSGEPEPRGVHLENLVLLDLLAWRDCQIKRPGLFYWRTADGLEVDFVVEHGHQLLPIEVKTSEKLIPKNARALEAFCQEYSDHAPRGLLLYAGSETFPLTRHVLATPWWRVLAA</sequence>
<gene>
    <name evidence="3" type="ORF">EG19_03440</name>
</gene>
<evidence type="ECO:0000259" key="1">
    <source>
        <dbReference type="Pfam" id="PF13173"/>
    </source>
</evidence>
<reference evidence="3 4" key="1">
    <citation type="submission" date="2014-04" db="EMBL/GenBank/DDBJ databases">
        <title>The Genome Sequence of Thermoanaerobaculum aquaticum MP-01, The First Cultivated Group 23 Acidobacterium.</title>
        <authorList>
            <person name="Stamps B.W."/>
            <person name="Losey N.A."/>
            <person name="Lawson P.A."/>
            <person name="Stevenson B.S."/>
        </authorList>
    </citation>
    <scope>NUCLEOTIDE SEQUENCE [LARGE SCALE GENOMIC DNA]</scope>
    <source>
        <strain evidence="3 4">MP-01</strain>
    </source>
</reference>
<accession>A0A062XQI2</accession>
<dbReference type="Pfam" id="PF13635">
    <property type="entry name" value="DUF4143"/>
    <property type="match status" value="1"/>
</dbReference>
<name>A0A062XQI2_9BACT</name>
<protein>
    <submittedName>
        <fullName evidence="3">ATPase</fullName>
    </submittedName>
</protein>
<dbReference type="InterPro" id="IPR041682">
    <property type="entry name" value="AAA_14"/>
</dbReference>
<dbReference type="InterPro" id="IPR025420">
    <property type="entry name" value="DUF4143"/>
</dbReference>
<keyword evidence="4" id="KW-1185">Reference proteome</keyword>